<dbReference type="InterPro" id="IPR052709">
    <property type="entry name" value="Transposase-MT_Hybrid"/>
</dbReference>
<proteinExistence type="predicted"/>
<accession>A0A5J4X6E0</accession>
<evidence type="ECO:0000313" key="1">
    <source>
        <dbReference type="EMBL" id="KAA6402079.1"/>
    </source>
</evidence>
<dbReference type="GO" id="GO:0003676">
    <property type="term" value="F:nucleic acid binding"/>
    <property type="evidence" value="ECO:0007669"/>
    <property type="project" value="InterPro"/>
</dbReference>
<reference evidence="1 2" key="1">
    <citation type="submission" date="2019-03" db="EMBL/GenBank/DDBJ databases">
        <title>Single cell metagenomics reveals metabolic interactions within the superorganism composed of flagellate Streblomastix strix and complex community of Bacteroidetes bacteria on its surface.</title>
        <authorList>
            <person name="Treitli S.C."/>
            <person name="Kolisko M."/>
            <person name="Husnik F."/>
            <person name="Keeling P."/>
            <person name="Hampl V."/>
        </authorList>
    </citation>
    <scope>NUCLEOTIDE SEQUENCE [LARGE SCALE GENOMIC DNA]</scope>
    <source>
        <strain evidence="1">ST1C</strain>
    </source>
</reference>
<dbReference type="PANTHER" id="PTHR46060:SF1">
    <property type="entry name" value="MARINER MOS1 TRANSPOSASE-LIKE PROTEIN"/>
    <property type="match status" value="1"/>
</dbReference>
<dbReference type="PANTHER" id="PTHR46060">
    <property type="entry name" value="MARINER MOS1 TRANSPOSASE-LIKE PROTEIN"/>
    <property type="match status" value="1"/>
</dbReference>
<dbReference type="Proteomes" id="UP000324800">
    <property type="component" value="Unassembled WGS sequence"/>
</dbReference>
<protein>
    <submittedName>
        <fullName evidence="1">Putative mariner mos1 transposase</fullName>
    </submittedName>
</protein>
<dbReference type="OrthoDB" id="6432034at2759"/>
<name>A0A5J4X6E0_9EUKA</name>
<dbReference type="AlphaFoldDB" id="A0A5J4X6E0"/>
<sequence>MVIDIIQIKQKVTIVKWRREFVINHSLVAFTDPPGRPKITGLGPQIEKDIIWDPYVSLSLDQPERPRQAIGDEKRMFTVFFSGAGIEYIHKLPKKKTMDSVVFVDEVLIPLQQKIVNSRHQAKGQIHLHFDNCRVYTSYHTSGFISNSIFTKMRHPPYSPVISPCDFFLFGILKSELKGKKFTNDAELEAEVARILMEIYPTEIQRAFRSWTRRCDYIIKHDECYYNQEKW</sequence>
<dbReference type="Gene3D" id="3.30.420.10">
    <property type="entry name" value="Ribonuclease H-like superfamily/Ribonuclease H"/>
    <property type="match status" value="1"/>
</dbReference>
<organism evidence="1 2">
    <name type="scientific">Streblomastix strix</name>
    <dbReference type="NCBI Taxonomy" id="222440"/>
    <lineage>
        <taxon>Eukaryota</taxon>
        <taxon>Metamonada</taxon>
        <taxon>Preaxostyla</taxon>
        <taxon>Oxymonadida</taxon>
        <taxon>Streblomastigidae</taxon>
        <taxon>Streblomastix</taxon>
    </lineage>
</organism>
<gene>
    <name evidence="1" type="ORF">EZS28_002398</name>
</gene>
<dbReference type="InterPro" id="IPR036397">
    <property type="entry name" value="RNaseH_sf"/>
</dbReference>
<evidence type="ECO:0000313" key="2">
    <source>
        <dbReference type="Proteomes" id="UP000324800"/>
    </source>
</evidence>
<dbReference type="EMBL" id="SNRW01000289">
    <property type="protein sequence ID" value="KAA6402079.1"/>
    <property type="molecule type" value="Genomic_DNA"/>
</dbReference>
<comment type="caution">
    <text evidence="1">The sequence shown here is derived from an EMBL/GenBank/DDBJ whole genome shotgun (WGS) entry which is preliminary data.</text>
</comment>